<dbReference type="GO" id="GO:0005737">
    <property type="term" value="C:cytoplasm"/>
    <property type="evidence" value="ECO:0007669"/>
    <property type="project" value="TreeGrafter"/>
</dbReference>
<dbReference type="SUPFAM" id="SSF57850">
    <property type="entry name" value="RING/U-box"/>
    <property type="match status" value="1"/>
</dbReference>
<dbReference type="GO" id="GO:0004842">
    <property type="term" value="F:ubiquitin-protein transferase activity"/>
    <property type="evidence" value="ECO:0007669"/>
    <property type="project" value="InterPro"/>
</dbReference>
<evidence type="ECO:0008006" key="12">
    <source>
        <dbReference type="Google" id="ProtNLM"/>
    </source>
</evidence>
<dbReference type="InterPro" id="IPR042469">
    <property type="entry name" value="HECTD3"/>
</dbReference>
<feature type="domain" description="B30.2/SPRY" evidence="8">
    <location>
        <begin position="1977"/>
        <end position="2187"/>
    </location>
</feature>
<evidence type="ECO:0000259" key="8">
    <source>
        <dbReference type="PROSITE" id="PS50188"/>
    </source>
</evidence>
<comment type="caution">
    <text evidence="10">The sequence shown here is derived from an EMBL/GenBank/DDBJ whole genome shotgun (WGS) entry which is preliminary data.</text>
</comment>
<dbReference type="CDD" id="cd12885">
    <property type="entry name" value="SPRY_RanBP_like"/>
    <property type="match status" value="1"/>
</dbReference>
<dbReference type="PROSITE" id="PS50188">
    <property type="entry name" value="B302_SPRY"/>
    <property type="match status" value="3"/>
</dbReference>
<feature type="chain" id="PRO_5004731538" description="B30.2/SPRY domain-containing protein" evidence="7">
    <location>
        <begin position="17"/>
        <end position="4214"/>
    </location>
</feature>
<evidence type="ECO:0000256" key="3">
    <source>
        <dbReference type="ARBA" id="ARBA00022786"/>
    </source>
</evidence>
<dbReference type="Pfam" id="PF00632">
    <property type="entry name" value="HECT"/>
    <property type="match status" value="1"/>
</dbReference>
<dbReference type="GO" id="GO:0008270">
    <property type="term" value="F:zinc ion binding"/>
    <property type="evidence" value="ECO:0007669"/>
    <property type="project" value="UniProtKB-KW"/>
</dbReference>
<keyword evidence="1" id="KW-0479">Metal-binding</keyword>
<feature type="domain" description="HECT" evidence="9">
    <location>
        <begin position="3891"/>
        <end position="4214"/>
    </location>
</feature>
<dbReference type="InterPro" id="IPR003877">
    <property type="entry name" value="SPRY_dom"/>
</dbReference>
<dbReference type="InterPro" id="IPR000569">
    <property type="entry name" value="HECT_dom"/>
</dbReference>
<evidence type="ECO:0000256" key="4">
    <source>
        <dbReference type="ARBA" id="ARBA00022833"/>
    </source>
</evidence>
<keyword evidence="4" id="KW-0862">Zinc</keyword>
<dbReference type="EMBL" id="AYLP01000058">
    <property type="protein sequence ID" value="ESS65733.1"/>
    <property type="molecule type" value="Genomic_DNA"/>
</dbReference>
<dbReference type="Gene3D" id="3.90.1750.10">
    <property type="entry name" value="Hect, E3 ligase catalytic domains"/>
    <property type="match status" value="1"/>
</dbReference>
<feature type="active site" description="Glycyl thioester intermediate" evidence="5">
    <location>
        <position position="4182"/>
    </location>
</feature>
<protein>
    <recommendedName>
        <fullName evidence="12">B30.2/SPRY domain-containing protein</fullName>
    </recommendedName>
</protein>
<reference evidence="10 11" key="1">
    <citation type="journal article" date="2014" name="Genome Announc.">
        <title>Trypanosoma cruzi Clone Dm28c Draft Genome Sequence.</title>
        <authorList>
            <person name="Grisard E.C."/>
            <person name="Teixeira S.M."/>
            <person name="de Almeida L.G."/>
            <person name="Stoco P.H."/>
            <person name="Gerber A.L."/>
            <person name="Talavera-Lopez C."/>
            <person name="Lima O.C."/>
            <person name="Andersson B."/>
            <person name="de Vasconcelos A.T."/>
        </authorList>
    </citation>
    <scope>NUCLEOTIDE SEQUENCE [LARGE SCALE GENOMIC DNA]</scope>
    <source>
        <strain evidence="10 11">Dm28c</strain>
    </source>
</reference>
<proteinExistence type="predicted"/>
<dbReference type="PANTHER" id="PTHR46654">
    <property type="entry name" value="E3 UBIQUITIN-PROTEIN LIGASE HECTD3"/>
    <property type="match status" value="1"/>
</dbReference>
<keyword evidence="2" id="KW-0863">Zinc-finger</keyword>
<name>V5BMI4_TRYCR</name>
<evidence type="ECO:0000259" key="9">
    <source>
        <dbReference type="PROSITE" id="PS50237"/>
    </source>
</evidence>
<dbReference type="SMART" id="SM00449">
    <property type="entry name" value="SPRY"/>
    <property type="match status" value="3"/>
</dbReference>
<dbReference type="Gene3D" id="3.30.60.90">
    <property type="match status" value="1"/>
</dbReference>
<evidence type="ECO:0000256" key="7">
    <source>
        <dbReference type="SAM" id="SignalP"/>
    </source>
</evidence>
<dbReference type="SMART" id="SM00119">
    <property type="entry name" value="HECTc"/>
    <property type="match status" value="1"/>
</dbReference>
<dbReference type="Proteomes" id="UP000017861">
    <property type="component" value="Unassembled WGS sequence"/>
</dbReference>
<dbReference type="InterPro" id="IPR043136">
    <property type="entry name" value="B30.2/SPRY_sf"/>
</dbReference>
<gene>
    <name evidence="10" type="ORF">TCDM_05815</name>
</gene>
<dbReference type="CDD" id="cd02249">
    <property type="entry name" value="ZZ"/>
    <property type="match status" value="1"/>
</dbReference>
<dbReference type="Gene3D" id="3.30.2410.10">
    <property type="entry name" value="Hect, E3 ligase catalytic domain"/>
    <property type="match status" value="1"/>
</dbReference>
<feature type="domain" description="B30.2/SPRY" evidence="8">
    <location>
        <begin position="2365"/>
        <end position="2573"/>
    </location>
</feature>
<keyword evidence="7" id="KW-0732">Signal</keyword>
<dbReference type="Gene3D" id="3.30.2160.10">
    <property type="entry name" value="Hect, E3 ligase catalytic domain"/>
    <property type="match status" value="1"/>
</dbReference>
<sequence length="4214" mass="468278">MLLMLLFPPLLVPKACDDIPAAFLAENTHTHTYKYTEKGIEGERQITQTKNKKRNSKRRSFCLDHQLASWTFLSWGRCALMATLRACDRYPSGRTLQSSAPGTNVNLLSGEAYVNDNDALLLGSTTYEAKYIEPASLLKGSLYIQDPNELSNTDEHLRIDKLTLSQLYSTAYVPYMQKRQCRPEMEFPLLPSPPDFDGEVPTDPEAVMQYIKGLSAVYCKEPGDPSPFQLYESLVGGLLENVATMTNQSSVENKDGSLNGDMPLQLSLHDDMPGTIFASGFQSFTPAVEMVALTISMWLSNIRHLDNIGIVLKKVEKASAATRALSPSTVKIALETCRQLLVGDKCSQERKGEVCSLLGIVVLPRGEIQEVLEYVGILEDYCSHSRSSIVPIVLPHYEEVLRSFVLTSPKQHVMSSPVDAHHGETTKLPLMLSEGTSVVCFCVSPCGSMLATATVSGILIFDTTTGELLAESLDAFLPRSLRMMQFSPDSKKLILTMVSGLRHVVLNTELLYLCEHNTEYPAIPTAVTSESIEFLFSPRLTSGRKSSLYFTACGKTVLDKLGPSADRAVDNFVICSHINGDFVGNLVVLEADDDNFTIHVKGGIVTLTQGTHSCSGACPNSAPWHFIFCKWNKGVWMLGIDNTLVELHGARTAQPKTTRVVRATVFDGIGHVGSLVAWSGEGHDGRVIRKFSTDRVLESSVRPFFYLPLDEGEGFWLKELATMRALSIPEQSIVWDEAHCCPCTPPESFDHNVRFPQQLLLQSEVLVSEFQVLIIIPSVHKGGDGIVVAVQHGSKSISRIYRCPGSYSQSLYFLSRDESFLYSFQQRFSTFSVTSISTAARREHNLQESGILRTDTLRGSPEWLYNEILKRICIDGVDLLRIPPEISPLRAENLRQLCAVLRGVQRDSSGVKLVAVMTLAMVHFERLVLEDAESLSEIAASLNRSCKHIMEWFPEGFVRDVAAALVRAGASQSLSMSDKVDILMHADDPRTADVIDSCMYKESLYNIISFVINDNPSKVLLIVNGLLRRCRLEEEGLASGRSLIHFMLWFSIISVQLLHANGQDMLISRLLELYVQHAEQLLAKRSWDDSMQQTVVHTGLLPMLIGVARLCPAAVTQVVEMALLHLLDTLPREATKSLFPVSFETRQACDVVPTTDDAPFKFVLDYKRATTVSIGKEPSDSEVTVITSNPSTVKPNKIVLSNETPFVKVCGSTLLLFGNGENSLTIVCSYDLCVGTPWSSVLREGILNLLLSAARHLTTTPRPCEVFLAPLLRHGLDTKTLATHGLDVPGRVNESGFAVDILNDVGEGKAFVDDVWKNMRGSVTPPMRPAIQALLALLIHSGLNPQQATDELKLRWFSGEWGSKLQGSGKDAARQSLLGLAKWITSFVYYQRDSSPLYTRRLSNGRRSTMESPSTTSRSASDPRGFTTARRSTVRGVMQNQDTLDQVRALLSKGITPKELEDILVERTASALSIVRGLQLLSSLLSKLEKEEKRMLHEVLKTLWQFSGEGSGKHMIESLVGSGTELEMRVRMAFHSVLETCESLLMNNCSREMSAEAMLTSPAENGPSTILLLAIMCHPWDAVDCEFFKCNGNEDELTGILGHLEEQMNLFTCNLPLMSSWRNHRHQSDATGAAKRPNKWNEMIGIAEHMSINCILPNGFSIAIPNLQLSLSEEGITFEKAVAGPLTLRADEAWPLPRLMAWFGGVPRVFYYEVTLTSPCHIFALGLGHCRGGMDRGVDVAYFYENSGDTHDISCPPFEEGDTIGCGVVATTRRIFLTLNGVFVSFMGTVSDKTEALYPVIRINNRERAGFTVNFGSAAFCYDFRRLHPALFISGRPTCYSIASTAEIVLHYICARACTMRDSGKSCARTFLINCCELVCRSINKVASIIMDIGVTKVENCDSRVEQAVVLSIAEASLMKFIAALRHILQIGKPYLLPEVIGEMLFNAATVLMMLPLHSIQMSTISFFPELLPHIPHVQDMGASTKLVKTLFEHAKVPLDTRGKIPFVPYWRQCDTRCMTISHVQVASMQPEAQRSIVLGNIIPRTGKVSFTVRVFRKGMSKGHSLKGGYYIGIAVANLTPLSPSSNSQSWKAVKPPVVWALHDISPQLPHATNPTVKPNVFHRTFGSGDAIRVVIDCDKQTVSFHRDNEFLKTLFTDIPSNVDLVPFVQLYNDDASVSISPGEMTAPISSSTLLSAASVDVLRSMLTLEPFERLVADGLCEELDEAAFPYVTLALFRSTPDPRVLQLCCRNGEKILVTVRRLTQWRVKFSVGNLAYYEHINNLRTASFLGTNGAFDVSDVSVSLSGIERCISSLVSALRRLVAPLVTTQALSLLETQQRQNILEDENDQWDYLFHGVRVTQFLSIQRLSQNIPLLESPRIPVDYTFSAVLSHPGFYFSPRYCGRLATVPSGAENTTTPFIAIAEPAVPSTGRFNLRCQLIRGHTGQILGGGYYVGLCVASFDWKRRDLNVGNPEVWAIHDMDDAPWRLRHLYPGTRFQTIADPSCILVSGDIVRLEIDRDEGTMHAYRKGVNQEEVLVGLIFDNLPKDTELFPFVHLYNTDAVAVLLPSDGDRPATRTTVQQPHFALCFSNVKRNCDGCVTQHLETRLTSRVWYKCNECVDYNLCHSCFTLCIHSHHSFTEMGPDPLVYSSSPPKFLALGMKVVIPGTTALYLKKCGCRVLEKHMNCVAEAKRNNAVAMWGIVFKKIATFTVMVDTSNGEPLCPETPMFIGLGEAEDVTSVSVEMLRERCISGAASIVSLCSDSSLGRKLNSPSLSPYGFRRGSTITIEVDTVSGVATIRRDWVTLGTQPFSFSHLDNPINLVGFVLFGRKNVVVSIYPETNQTIPAVVEEVTDTFLRVSCQGRVRLLRPEHCRVPLSPSQSPPAVGALGYVFVKKDLVQCKVVAVEKDEVALHFPLDNVVQWVPYSQFLTGRCDAIAEQRLLHREIDEAGVTMSDGFVISRLLIILSCLCENEALLPLVLSHSPAILSVLGPMAAVEISNDAPIEFIQEVRTAVDVTCNCVRVMTGNRRLAGFIPSLSIGSHQCKPKRNMLMCSVEGPHRGKIFKVFSVESANSFRGVDIADTSSTVLLNMVDCIPVKQSGGKPWWTIRNGLPCNLLEHTLRVTDLEHRLKNTTLEGEWQGEIIIPRRSNGSISIRLMADCTGSATVNFPTGSRECVVFGEYMRYSRTVRLCLYHAAGSKRCSGFLFQKGDKHPTFEAAVEQVESMLSSNKEPVFVVVMDGVIDTEGQRILGEWKPRNDRAGSFVVNTFRRVTFISPTTELAQIEPLPECKDPVIPPAPQRDMASTMHRLVVLLARHLYLLILYKGGEVGRDAFQCIIHYHSHPLTDQIISTYADTEQLLRTVYETLHLILDPNTKPWDSTTLSLLITKSVLLRDGVATHFPSLLWDLFHAVVAATHQCGADYRRHLLKNVIGFVERHRDGFHDVYTQLLSLLLKWVDRNVPSFLNSSESRQDVAAGVELVMSVEKSLLKDTIRNIPLAPLQCLIDMSNSFTEGVPLPKAVDLVGEEMAIRDVPPVEAHCAFGEFVEGLLKVGKVMSSCAARTRGKYYYEVTLPDRLTAPFVVGWGTEEHTEVPSLHVGSDTCSFAFTGNELTSKNKKEEYKPGQEVVPGSVIGCLLDMNEKLVAWSVNGAYGPFVPIPIEHGEMALYAFMSTGFCTGMRVALDASQFGYVPDGYSDLSGRFTRVQITTYGEQPLQSVLPVRPLSFYEQLASYLSDTEDSTMLKMQTSNSSFSAFSSVGILSPEAELLSRYPQLSNLGYEERKEHTKVIRVAESCMATARRFIDLDSEVVNGRLSCAFLLMKHIVRRPFGRNLLVSIPPVEKNNNPPGITVRITELYSTLPRTPEVALQHSVLSQIYKQIGSFTDKQLRQSPLFKVNLYIAGSGHAPHDLGGPYRQLWTFLSEELMAHPDKCYPHTDYHRNPLCRYLNNSRRIALVPDSSANSAYDLILLNFLGKIMGHMAAAKTPLALDFSPFVWKYLVEDTLTVKDYYKYVDSVVEKSMEDADFLMSGMAEEIIPNLSAVLESLENKSESENAMVFKCRRLAEDCLTHSMDLQLNAIREGMWSVLPKRVIRCLSWRDLERMVCGDSDLTPDLMRQSIEVQLNGIREQAFWRIMDELTVEQRSSFLCFACGQKRLPLIRKIRVTENAESTEHLPRAQSCSSLVTVPPYDTYELFKEKLLLAITHEMEMELA</sequence>
<dbReference type="CDD" id="cd11709">
    <property type="entry name" value="SPRY"/>
    <property type="match status" value="1"/>
</dbReference>
<evidence type="ECO:0000256" key="5">
    <source>
        <dbReference type="PROSITE-ProRule" id="PRU00104"/>
    </source>
</evidence>
<dbReference type="PANTHER" id="PTHR46654:SF1">
    <property type="entry name" value="E3 UBIQUITIN-PROTEIN LIGASE HECTD3"/>
    <property type="match status" value="1"/>
</dbReference>
<feature type="region of interest" description="Disordered" evidence="6">
    <location>
        <begin position="1400"/>
        <end position="1427"/>
    </location>
</feature>
<dbReference type="VEuPathDB" id="TriTrypDB:TCDM_05815"/>
<evidence type="ECO:0000256" key="2">
    <source>
        <dbReference type="ARBA" id="ARBA00022771"/>
    </source>
</evidence>
<keyword evidence="3 5" id="KW-0833">Ubl conjugation pathway</keyword>
<accession>V5BMI4</accession>
<organism evidence="10 11">
    <name type="scientific">Trypanosoma cruzi Dm28c</name>
    <dbReference type="NCBI Taxonomy" id="1416333"/>
    <lineage>
        <taxon>Eukaryota</taxon>
        <taxon>Discoba</taxon>
        <taxon>Euglenozoa</taxon>
        <taxon>Kinetoplastea</taxon>
        <taxon>Metakinetoplastina</taxon>
        <taxon>Trypanosomatida</taxon>
        <taxon>Trypanosomatidae</taxon>
        <taxon>Trypanosoma</taxon>
        <taxon>Schizotrypanum</taxon>
    </lineage>
</organism>
<evidence type="ECO:0000256" key="6">
    <source>
        <dbReference type="SAM" id="MobiDB-lite"/>
    </source>
</evidence>
<dbReference type="InterPro" id="IPR013320">
    <property type="entry name" value="ConA-like_dom_sf"/>
</dbReference>
<dbReference type="SUPFAM" id="SSF82171">
    <property type="entry name" value="DPP6 N-terminal domain-like"/>
    <property type="match status" value="1"/>
</dbReference>
<dbReference type="PROSITE" id="PS50237">
    <property type="entry name" value="HECT"/>
    <property type="match status" value="1"/>
</dbReference>
<dbReference type="SUPFAM" id="SSF49899">
    <property type="entry name" value="Concanavalin A-like lectins/glucanases"/>
    <property type="match status" value="2"/>
</dbReference>
<dbReference type="InterPro" id="IPR043145">
    <property type="entry name" value="Znf_ZZ_sf"/>
</dbReference>
<evidence type="ECO:0000313" key="11">
    <source>
        <dbReference type="Proteomes" id="UP000017861"/>
    </source>
</evidence>
<evidence type="ECO:0000256" key="1">
    <source>
        <dbReference type="ARBA" id="ARBA00022723"/>
    </source>
</evidence>
<dbReference type="Gene3D" id="2.60.120.920">
    <property type="match status" value="4"/>
</dbReference>
<dbReference type="SUPFAM" id="SSF56204">
    <property type="entry name" value="Hect, E3 ligase catalytic domain"/>
    <property type="match status" value="1"/>
</dbReference>
<dbReference type="InterPro" id="IPR001870">
    <property type="entry name" value="B30.2/SPRY"/>
</dbReference>
<feature type="compositionally biased region" description="Polar residues" evidence="6">
    <location>
        <begin position="1400"/>
        <end position="1420"/>
    </location>
</feature>
<dbReference type="OrthoDB" id="8068875at2759"/>
<feature type="domain" description="B30.2/SPRY" evidence="8">
    <location>
        <begin position="3490"/>
        <end position="3690"/>
    </location>
</feature>
<dbReference type="Pfam" id="PF00622">
    <property type="entry name" value="SPRY"/>
    <property type="match status" value="2"/>
</dbReference>
<dbReference type="InterPro" id="IPR044736">
    <property type="entry name" value="Gid1/RanBPM/SPLA_SPRY"/>
</dbReference>
<evidence type="ECO:0000313" key="10">
    <source>
        <dbReference type="EMBL" id="ESS65733.1"/>
    </source>
</evidence>
<dbReference type="InterPro" id="IPR035983">
    <property type="entry name" value="Hect_E3_ubiquitin_ligase"/>
</dbReference>
<feature type="signal peptide" evidence="7">
    <location>
        <begin position="1"/>
        <end position="16"/>
    </location>
</feature>